<dbReference type="STRING" id="1090615.SAMN04515671_2019"/>
<keyword evidence="1" id="KW-0560">Oxidoreductase</keyword>
<dbReference type="InterPro" id="IPR011576">
    <property type="entry name" value="Pyridox_Oxase_N"/>
</dbReference>
<dbReference type="OrthoDB" id="9812086at2"/>
<evidence type="ECO:0000259" key="2">
    <source>
        <dbReference type="Pfam" id="PF01243"/>
    </source>
</evidence>
<reference evidence="3 4" key="1">
    <citation type="submission" date="2016-10" db="EMBL/GenBank/DDBJ databases">
        <authorList>
            <person name="de Groot N.N."/>
        </authorList>
    </citation>
    <scope>NUCLEOTIDE SEQUENCE [LARGE SCALE GENOMIC DNA]</scope>
    <source>
        <strain evidence="4">P4-7,KCTC 19426,CECT 7604</strain>
    </source>
</reference>
<dbReference type="NCBIfam" id="TIGR03668">
    <property type="entry name" value="Rv0121_F420"/>
    <property type="match status" value="1"/>
</dbReference>
<dbReference type="GO" id="GO:0070967">
    <property type="term" value="F:coenzyme F420 binding"/>
    <property type="evidence" value="ECO:0007669"/>
    <property type="project" value="TreeGrafter"/>
</dbReference>
<proteinExistence type="predicted"/>
<dbReference type="Pfam" id="PF01243">
    <property type="entry name" value="PNPOx_N"/>
    <property type="match status" value="1"/>
</dbReference>
<dbReference type="SUPFAM" id="SSF50475">
    <property type="entry name" value="FMN-binding split barrel"/>
    <property type="match status" value="1"/>
</dbReference>
<protein>
    <submittedName>
        <fullName evidence="3">PPOX class probable F420-dependent enzyme, Rv0121 family</fullName>
    </submittedName>
</protein>
<evidence type="ECO:0000256" key="1">
    <source>
        <dbReference type="ARBA" id="ARBA00023002"/>
    </source>
</evidence>
<evidence type="ECO:0000313" key="3">
    <source>
        <dbReference type="EMBL" id="SDO80012.1"/>
    </source>
</evidence>
<dbReference type="Gene3D" id="2.30.110.10">
    <property type="entry name" value="Electron Transport, Fmn-binding Protein, Chain A"/>
    <property type="match status" value="1"/>
</dbReference>
<sequence>MPRLPTDLARTRLAAARRAVLGTVDRTGAPHLVPVTFVLLDDGIAFAIDHKPKSTTALRRLENIAVHPRVSFLVEHYDDDWERLWWVRADAEATAGTAENDLAAVDALAAKYPQYQDVRPTGVVVRSRILTLVGWSASGHDTT</sequence>
<dbReference type="Proteomes" id="UP000198741">
    <property type="component" value="Chromosome I"/>
</dbReference>
<dbReference type="InterPro" id="IPR052019">
    <property type="entry name" value="F420H2_bilvrd_red/Heme_oxyg"/>
</dbReference>
<dbReference type="PANTHER" id="PTHR35176:SF2">
    <property type="entry name" value="F420H(2)-DEPENDENT REDUCTASE RV1155"/>
    <property type="match status" value="1"/>
</dbReference>
<dbReference type="InterPro" id="IPR019967">
    <property type="entry name" value="F420-dep_enz_PPOX_Rv0121"/>
</dbReference>
<gene>
    <name evidence="3" type="ORF">SAMN04515671_2019</name>
</gene>
<dbReference type="GO" id="GO:0016627">
    <property type="term" value="F:oxidoreductase activity, acting on the CH-CH group of donors"/>
    <property type="evidence" value="ECO:0007669"/>
    <property type="project" value="TreeGrafter"/>
</dbReference>
<dbReference type="RefSeq" id="WP_090475837.1">
    <property type="nucleotide sequence ID" value="NZ_LT629710.1"/>
</dbReference>
<feature type="domain" description="Pyridoxamine 5'-phosphate oxidase N-terminal" evidence="2">
    <location>
        <begin position="7"/>
        <end position="124"/>
    </location>
</feature>
<dbReference type="InterPro" id="IPR012349">
    <property type="entry name" value="Split_barrel_FMN-bd"/>
</dbReference>
<organism evidence="3 4">
    <name type="scientific">Nakamurella panacisegetis</name>
    <dbReference type="NCBI Taxonomy" id="1090615"/>
    <lineage>
        <taxon>Bacteria</taxon>
        <taxon>Bacillati</taxon>
        <taxon>Actinomycetota</taxon>
        <taxon>Actinomycetes</taxon>
        <taxon>Nakamurellales</taxon>
        <taxon>Nakamurellaceae</taxon>
        <taxon>Nakamurella</taxon>
    </lineage>
</organism>
<name>A0A1H0MHX5_9ACTN</name>
<dbReference type="AlphaFoldDB" id="A0A1H0MHX5"/>
<dbReference type="PANTHER" id="PTHR35176">
    <property type="entry name" value="HEME OXYGENASE HI_0854-RELATED"/>
    <property type="match status" value="1"/>
</dbReference>
<dbReference type="GO" id="GO:0005829">
    <property type="term" value="C:cytosol"/>
    <property type="evidence" value="ECO:0007669"/>
    <property type="project" value="TreeGrafter"/>
</dbReference>
<evidence type="ECO:0000313" key="4">
    <source>
        <dbReference type="Proteomes" id="UP000198741"/>
    </source>
</evidence>
<keyword evidence="4" id="KW-1185">Reference proteome</keyword>
<accession>A0A1H0MHX5</accession>
<dbReference type="EMBL" id="LT629710">
    <property type="protein sequence ID" value="SDO80012.1"/>
    <property type="molecule type" value="Genomic_DNA"/>
</dbReference>